<feature type="region of interest" description="Disordered" evidence="2">
    <location>
        <begin position="3046"/>
        <end position="3130"/>
    </location>
</feature>
<feature type="coiled-coil region" evidence="1">
    <location>
        <begin position="2807"/>
        <end position="2845"/>
    </location>
</feature>
<evidence type="ECO:0000313" key="7">
    <source>
        <dbReference type="Proteomes" id="UP001165122"/>
    </source>
</evidence>
<feature type="transmembrane region" description="Helical" evidence="3">
    <location>
        <begin position="2097"/>
        <end position="2119"/>
    </location>
</feature>
<evidence type="ECO:0000256" key="2">
    <source>
        <dbReference type="SAM" id="MobiDB-lite"/>
    </source>
</evidence>
<feature type="region of interest" description="Disordered" evidence="2">
    <location>
        <begin position="3172"/>
        <end position="3212"/>
    </location>
</feature>
<feature type="region of interest" description="Disordered" evidence="2">
    <location>
        <begin position="468"/>
        <end position="489"/>
    </location>
</feature>
<protein>
    <recommendedName>
        <fullName evidence="5">Tyrosine-protein kinase ephrin type A/B receptor-like domain-containing protein</fullName>
    </recommendedName>
</protein>
<evidence type="ECO:0000313" key="6">
    <source>
        <dbReference type="EMBL" id="GMI06676.1"/>
    </source>
</evidence>
<dbReference type="Proteomes" id="UP001165122">
    <property type="component" value="Unassembled WGS sequence"/>
</dbReference>
<name>A0A9W7CLB2_9STRA</name>
<dbReference type="OrthoDB" id="6515930at2759"/>
<accession>A0A9W7CLB2</accession>
<dbReference type="InterPro" id="IPR023393">
    <property type="entry name" value="START-like_dom_sf"/>
</dbReference>
<feature type="compositionally biased region" description="Polar residues" evidence="2">
    <location>
        <begin position="152"/>
        <end position="164"/>
    </location>
</feature>
<feature type="region of interest" description="Disordered" evidence="2">
    <location>
        <begin position="2623"/>
        <end position="2664"/>
    </location>
</feature>
<keyword evidence="4" id="KW-0732">Signal</keyword>
<feature type="transmembrane region" description="Helical" evidence="3">
    <location>
        <begin position="1956"/>
        <end position="1977"/>
    </location>
</feature>
<feature type="compositionally biased region" description="Low complexity" evidence="2">
    <location>
        <begin position="166"/>
        <end position="183"/>
    </location>
</feature>
<keyword evidence="3" id="KW-1133">Transmembrane helix</keyword>
<feature type="signal peptide" evidence="4">
    <location>
        <begin position="1"/>
        <end position="31"/>
    </location>
</feature>
<feature type="region of interest" description="Disordered" evidence="2">
    <location>
        <begin position="3140"/>
        <end position="3159"/>
    </location>
</feature>
<dbReference type="InterPro" id="IPR011641">
    <property type="entry name" value="Tyr-kin_ephrin_A/B_rcpt-like"/>
</dbReference>
<dbReference type="PANTHER" id="PTHR11319:SF35">
    <property type="entry name" value="OUTER MEMBRANE PROTEIN PMPC-RELATED"/>
    <property type="match status" value="1"/>
</dbReference>
<keyword evidence="3" id="KW-0472">Membrane</keyword>
<feature type="coiled-coil region" evidence="1">
    <location>
        <begin position="2064"/>
        <end position="2094"/>
    </location>
</feature>
<reference evidence="7" key="1">
    <citation type="journal article" date="2023" name="Commun. Biol.">
        <title>Genome analysis of Parmales, the sister group of diatoms, reveals the evolutionary specialization of diatoms from phago-mixotrophs to photoautotrophs.</title>
        <authorList>
            <person name="Ban H."/>
            <person name="Sato S."/>
            <person name="Yoshikawa S."/>
            <person name="Yamada K."/>
            <person name="Nakamura Y."/>
            <person name="Ichinomiya M."/>
            <person name="Sato N."/>
            <person name="Blanc-Mathieu R."/>
            <person name="Endo H."/>
            <person name="Kuwata A."/>
            <person name="Ogata H."/>
        </authorList>
    </citation>
    <scope>NUCLEOTIDE SEQUENCE [LARGE SCALE GENOMIC DNA]</scope>
    <source>
        <strain evidence="7">NIES 3700</strain>
    </source>
</reference>
<feature type="transmembrane region" description="Helical" evidence="3">
    <location>
        <begin position="2287"/>
        <end position="2304"/>
    </location>
</feature>
<evidence type="ECO:0000256" key="1">
    <source>
        <dbReference type="SAM" id="Coils"/>
    </source>
</evidence>
<feature type="region of interest" description="Disordered" evidence="2">
    <location>
        <begin position="151"/>
        <end position="210"/>
    </location>
</feature>
<feature type="region of interest" description="Disordered" evidence="2">
    <location>
        <begin position="2870"/>
        <end position="2899"/>
    </location>
</feature>
<dbReference type="InterPro" id="IPR009030">
    <property type="entry name" value="Growth_fac_rcpt_cys_sf"/>
</dbReference>
<keyword evidence="1" id="KW-0175">Coiled coil</keyword>
<feature type="compositionally biased region" description="Basic and acidic residues" evidence="2">
    <location>
        <begin position="2877"/>
        <end position="2886"/>
    </location>
</feature>
<feature type="transmembrane region" description="Helical" evidence="3">
    <location>
        <begin position="2244"/>
        <end position="2267"/>
    </location>
</feature>
<feature type="compositionally biased region" description="Basic and acidic residues" evidence="2">
    <location>
        <begin position="3073"/>
        <end position="3085"/>
    </location>
</feature>
<feature type="transmembrane region" description="Helical" evidence="3">
    <location>
        <begin position="1903"/>
        <end position="1922"/>
    </location>
</feature>
<evidence type="ECO:0000256" key="4">
    <source>
        <dbReference type="SAM" id="SignalP"/>
    </source>
</evidence>
<dbReference type="PANTHER" id="PTHR11319">
    <property type="entry name" value="G PROTEIN-COUPLED RECEPTOR-RELATED"/>
    <property type="match status" value="1"/>
</dbReference>
<feature type="transmembrane region" description="Helical" evidence="3">
    <location>
        <begin position="2316"/>
        <end position="2335"/>
    </location>
</feature>
<feature type="region of interest" description="Disordered" evidence="2">
    <location>
        <begin position="3001"/>
        <end position="3031"/>
    </location>
</feature>
<dbReference type="Gene3D" id="2.10.50.10">
    <property type="entry name" value="Tumor Necrosis Factor Receptor, subunit A, domain 2"/>
    <property type="match status" value="1"/>
</dbReference>
<dbReference type="SUPFAM" id="SSF55961">
    <property type="entry name" value="Bet v1-like"/>
    <property type="match status" value="1"/>
</dbReference>
<gene>
    <name evidence="6" type="ORF">TrLO_g605</name>
</gene>
<dbReference type="Gene3D" id="3.30.530.20">
    <property type="match status" value="1"/>
</dbReference>
<comment type="caution">
    <text evidence="6">The sequence shown here is derived from an EMBL/GenBank/DDBJ whole genome shotgun (WGS) entry which is preliminary data.</text>
</comment>
<feature type="compositionally biased region" description="Acidic residues" evidence="2">
    <location>
        <begin position="2644"/>
        <end position="2657"/>
    </location>
</feature>
<proteinExistence type="predicted"/>
<feature type="chain" id="PRO_5040880711" description="Tyrosine-protein kinase ephrin type A/B receptor-like domain-containing protein" evidence="4">
    <location>
        <begin position="32"/>
        <end position="3281"/>
    </location>
</feature>
<evidence type="ECO:0000256" key="3">
    <source>
        <dbReference type="SAM" id="Phobius"/>
    </source>
</evidence>
<feature type="transmembrane region" description="Helical" evidence="3">
    <location>
        <begin position="1827"/>
        <end position="1851"/>
    </location>
</feature>
<keyword evidence="3" id="KW-0812">Transmembrane</keyword>
<organism evidence="6 7">
    <name type="scientific">Triparma laevis f. longispina</name>
    <dbReference type="NCBI Taxonomy" id="1714387"/>
    <lineage>
        <taxon>Eukaryota</taxon>
        <taxon>Sar</taxon>
        <taxon>Stramenopiles</taxon>
        <taxon>Ochrophyta</taxon>
        <taxon>Bolidophyceae</taxon>
        <taxon>Parmales</taxon>
        <taxon>Triparmaceae</taxon>
        <taxon>Triparma</taxon>
    </lineage>
</organism>
<feature type="compositionally biased region" description="Basic and acidic residues" evidence="2">
    <location>
        <begin position="3047"/>
        <end position="3061"/>
    </location>
</feature>
<feature type="region of interest" description="Disordered" evidence="2">
    <location>
        <begin position="3227"/>
        <end position="3281"/>
    </location>
</feature>
<evidence type="ECO:0000259" key="5">
    <source>
        <dbReference type="Pfam" id="PF07699"/>
    </source>
</evidence>
<feature type="domain" description="Tyrosine-protein kinase ephrin type A/B receptor-like" evidence="5">
    <location>
        <begin position="1347"/>
        <end position="1385"/>
    </location>
</feature>
<dbReference type="EMBL" id="BRXW01000103">
    <property type="protein sequence ID" value="GMI06676.1"/>
    <property type="molecule type" value="Genomic_DNA"/>
</dbReference>
<dbReference type="Pfam" id="PF07699">
    <property type="entry name" value="Ephrin_rec_like"/>
    <property type="match status" value="1"/>
</dbReference>
<sequence>MTPRITRPAVRPSLLMLLLLFLLLLVTLTNSIPVYSSSVEEITHSNVYMENKSPGATGDLLFSFTIPIEFPASASIVFQFPSTFSEISSHSQNPSIVSEPITFLSAKADADSQYETTHGLWGGIIIRGLGDSSFSGSISYLRIRNAGKHTEASSTVAPSVSPTKAPTMSPTTGPTTSPTLAPSVSPTTQPTVATASPTSFPTMTPTPRPTWAVLPGGRRLSSSSRSLTLDSSGGLALGFVNVGNLTSVSHVEVAFSSNSNTDTSAVIFRGGNVNAKYLSLLYCGEQGVSMRLDNGYQGNMQFLYVITSASDAPQAGILATHDHYDHYSASNDCLVTEGATRCIPDTDAGEVEEDLRGEVCANDDTPEEKTCQFATEGEPLVCIQTRCYIFEPRPTAPTIYNAHVVAQTVALDTGASGQYVNLLVENIPAETAGILICDTPTIVQEGGVAYDKTENLFWSSHNKINNVEAPTTFSPTPAPAGGRRRKLSETDGSETLAIMSDSCSQGPAPGDRVFTTSTSEAQIVKQDPDLTPALLTSSSLHFMDPRPNPDSTALFEGTNPPEDSFFTNGSSFIGAFSSSNWLKKWTWFEENGNLAVDLNDEVVCGEINEDTTWGGIIRITCDIVVRAATLTIDPGTIIRAHPNTNLFILSTASLVAVGDVDSIIRFTTAASDDSFAKKPNRESRAFWGGLTVSSDSSQLSYVRLEYASTGLTLSNVGVGSTVSNVEAVFGENGFELDGGTVELEHVSALYNGQLGYYMHSGYRGKLHFSYSALSQDSIHAVRVVGSETFPKVFNSTFIGRPETTRGVFSFEDGSGGEYRNLVVTNLGDTGLGVSRSNCSSVFSPTTLVQNATEYSLVSDPYSHLLWSKKNVVFGSKRFQAKSCDSDPAPADFLSRNLDPLLFDSIMDPRPRHNSIAYYTYDKSEMRTGNTKGDDFTDEDEFLGAFTGVDNWMRGFSWLDRNDELKYDIPVCANGMGSFGDIKSSSECFVCPLHTYDNPHNNKCENCVFGTYAFQQGSTSCEQSVNFENYCNNEAEGYYWTESSESPFNQEQGRNCLLCGVGNYVNENDLCEPCPDGTESGGGLNRCEACLDQYHPSPDRGLCEKCAPGQYWSGGFDDVYVITTPDFRRHINCSLSTDTGSFAPPTVSCKEGGESSGELTSVGKKDGACVTCPAGKFNVEGKGGECFDCTEVGTYSFEGATHCTTVQAGYYVDEDDRTDKIPCPKDHFCEGGMDHFTPCDKEKGLLAPQGSAVCEFYCQPGTYLDAAIANDTSRADHQCHDCPVGKFLQYGENECEPCANGHEAPSPGTTVCLICTAGRFLSFGHHNVKRTENEDGEQIVSCQICEVGKFSDKGAEKCTLCEAGKYTNATGQPECTACGPHQKTPIGGVKCECKDTFTRDPSTGACVCPIGQENYGGVCRKCLLGYFKAKTGTEMCTSCLTHKIGGSYTEQEGSISENDCDCSFNYDQAGTLDDGFTIDPDDIHQKINYTSNQCECDDGYRDALSERNTSMALGLADWVKLPYISNHLTPLDCEVDSLIKCKMGEYKDKTGFCKTCVPGKYGLAIGAIAIPNPNRTLTDGQPVCGCKTWEADVAGDDPVCSVYQKCCDNCQRGKYSNEGKDGFGSVKCLTCSIGEYASEGSDICTHCNKGYFNARDVKSRFYDDNVYKMKQNFDINLAFIERENGDINYPYNLTEGPREPICIRCLGGVKEDLCDMETCLTCTESGPNEVINLTIKEGWWRSHDWSFKFEKCKIPGACINGTCAKGYTGPMCSRCADNWVDPWTITKENPDGIGNGVQYSPSPTGECEPCVAGEPTMLFGHEVSLNKLAMIIFGIFLLFALLFWKIAMPLVVKPLIKRILSVTKAETLSDLLMRFTRVKARSDENTKFVTTSNIKNKVKICGSFYQIISQFSVTLSVPFPAIFNDLMSSLGKLFNVEIFSILKMGCVMGNSYTRTLAFTMTMPIAISVTIAISSLIYAKNSERTAEVYKEPYEELDQKVREFKDENRAILEHAMELNKLKKDKSIIELKEKKKMMTPRQRRASLVRAESVVGKTDGVDSQMARNAEAKGRELLDLERELKEVKALATNRSQAIKEGGVAFFLAFTYLIFASTSSVILRVFHCDQFGDDLTKYLVADKNIVCELYHEQVGKVGDFDYSAGYWTKNQEYEMLKMWALLGVGVYPLGIPAMYYYLLYKNRKILKHNDLRVGEAAAIVAPISFLWKMYEPEKWWFEVFECFRRLSLTGLLIFVMPGTASQIVVAMIISLIAIKTYGYFEPFVEDADDVIAEISQYAIFLTLLSALMLKVDETGVDETAMGVMLLFINSLALILAIGAVAYEPLVVLFNLTLKIHVHHGELKELKKGDESDRKKVYLYFQQLCQSDQELAGWEGVRNFSSGIMSRNLEKLVDAQAEWRCSYGYGAYDQMRVKCKLGGNKDGQMVDYEDIKKFIVNREHNKKAKVVKEHTLKHVNDSEQHTYKVFSVSPFMKHRDAVLEVTSTEHHNKDGKRVFTHIGRTLSHHISEGLFPRKTSSRLGRSRATIVFEGYQMTELEDGEVEVVYTSEMNLGGFMTSNFFLRKYYYSMFKFKVEELYDFSADPDKWFLPFEIEDDTKPKSIFASSFQSFFGGGDSKNDEDEDGDSDRSFEEGFSDEDVDSDEDDEEGKKKEEGTSFFEIKKALGFKKKMVKQRSSMSVAFAEKKIDEKKKKRKEEKKAEKLEKLSEHALLKRAETKDRKEYGKDWGKGKSLNEFDSFMVEDDDDDDVEGLGRQTFDGKFDGGSITATRRALAAKKAEEAQKKKRAEQFGQYQHIIEQQIKQKEKIKEEERQLQEEAEEVRRRLQENLNKGKKLGKGQMMRKKQEIGLLAMNKRVTKGVSFAGKDGSPKQKEKKVSTKNGLLVVGDGGRTNAVGVGRTKAVELTANPIASVKGGTVGTEGGLLKMFKKPEKGEKEVVLPPISPPVSPLSTVKEIEGKGAVVSDGNLLSVKKNVKPVSLAAKKKAFTPKSSAAKRNILYGADGKKKEGGGNVPGASPGSRFNKRFEQMNSLVEAVEQGEKATMDDLKKIANDKGGVSEGGGEGGKDKGGKGEGKEPLPLPPPSPTAKKTPPMVPKTLYGVDGKKKKPSRPPPTTSGSKLVQRRLSAMAGKVEGEIGEGEGGGKVEGDEGAVNPLMIAGAVAGGDKVKRPSQKPSKLEGVSPLLSNIEEGGTAEPPVVEPQKKLSTLTLKERLELKKKKARATAKAERASKVVSNLQRRAGKKDGEDGGERQGSGGAGGALVAQEGGKETAL</sequence>
<keyword evidence="7" id="KW-1185">Reference proteome</keyword>
<dbReference type="SUPFAM" id="SSF57184">
    <property type="entry name" value="Growth factor receptor domain"/>
    <property type="match status" value="3"/>
</dbReference>
<dbReference type="SMART" id="SM01411">
    <property type="entry name" value="Ephrin_rec_like"/>
    <property type="match status" value="8"/>
</dbReference>
<feature type="transmembrane region" description="Helical" evidence="3">
    <location>
        <begin position="2171"/>
        <end position="2191"/>
    </location>
</feature>
<feature type="coiled-coil region" evidence="1">
    <location>
        <begin position="2690"/>
        <end position="2723"/>
    </location>
</feature>
<feature type="compositionally biased region" description="Polar residues" evidence="2">
    <location>
        <begin position="184"/>
        <end position="196"/>
    </location>
</feature>